<comment type="similarity">
    <text evidence="2">Belongs to the POMP/UMP1 family.</text>
</comment>
<dbReference type="PANTHER" id="PTHR12828">
    <property type="entry name" value="PROTEASOME MATURATION PROTEIN UMP1"/>
    <property type="match status" value="1"/>
</dbReference>
<dbReference type="Proteomes" id="UP000191285">
    <property type="component" value="Unassembled WGS sequence"/>
</dbReference>
<evidence type="ECO:0008006" key="6">
    <source>
        <dbReference type="Google" id="ProtNLM"/>
    </source>
</evidence>
<gene>
    <name evidence="4" type="ORF">PENSTE_c001G07479</name>
</gene>
<evidence type="ECO:0000313" key="5">
    <source>
        <dbReference type="Proteomes" id="UP000191285"/>
    </source>
</evidence>
<sequence length="172" mass="18810">MSLRITPAAGYVDSTSNTNTRQQHTAARPSKGAPSAPGLPDTLRNKITLPATASASSTNNPSAADIPASSHPLEARLLAWRSTQEQLKMEGLRRAYGIAEPVRRGMELKIVRDSTFRPAVLGGMKGGNVHEDILVLGGRDAEIGWEDVFQGDEFREPPTFHDEMEKRLKMDF</sequence>
<feature type="compositionally biased region" description="Polar residues" evidence="3">
    <location>
        <begin position="13"/>
        <end position="25"/>
    </location>
</feature>
<dbReference type="InterPro" id="IPR008012">
    <property type="entry name" value="Ump1"/>
</dbReference>
<accession>A0A1V6U1B5</accession>
<protein>
    <recommendedName>
        <fullName evidence="6">Proteasome maturation factor UMP1</fullName>
    </recommendedName>
</protein>
<dbReference type="OrthoDB" id="15001at2759"/>
<dbReference type="Pfam" id="PF05348">
    <property type="entry name" value="UMP1"/>
    <property type="match status" value="1"/>
</dbReference>
<keyword evidence="5" id="KW-1185">Reference proteome</keyword>
<feature type="region of interest" description="Disordered" evidence="3">
    <location>
        <begin position="1"/>
        <end position="44"/>
    </location>
</feature>
<dbReference type="GO" id="GO:0005737">
    <property type="term" value="C:cytoplasm"/>
    <property type="evidence" value="ECO:0007669"/>
    <property type="project" value="TreeGrafter"/>
</dbReference>
<dbReference type="STRING" id="303698.A0A1V6U1B5"/>
<evidence type="ECO:0000256" key="3">
    <source>
        <dbReference type="SAM" id="MobiDB-lite"/>
    </source>
</evidence>
<dbReference type="GO" id="GO:0043248">
    <property type="term" value="P:proteasome assembly"/>
    <property type="evidence" value="ECO:0007669"/>
    <property type="project" value="InterPro"/>
</dbReference>
<evidence type="ECO:0000256" key="2">
    <source>
        <dbReference type="ARBA" id="ARBA00043974"/>
    </source>
</evidence>
<dbReference type="EMBL" id="MLKD01000001">
    <property type="protein sequence ID" value="OQE32342.1"/>
    <property type="molecule type" value="Genomic_DNA"/>
</dbReference>
<organism evidence="4 5">
    <name type="scientific">Penicillium steckii</name>
    <dbReference type="NCBI Taxonomy" id="303698"/>
    <lineage>
        <taxon>Eukaryota</taxon>
        <taxon>Fungi</taxon>
        <taxon>Dikarya</taxon>
        <taxon>Ascomycota</taxon>
        <taxon>Pezizomycotina</taxon>
        <taxon>Eurotiomycetes</taxon>
        <taxon>Eurotiomycetidae</taxon>
        <taxon>Eurotiales</taxon>
        <taxon>Aspergillaceae</taxon>
        <taxon>Penicillium</taxon>
    </lineage>
</organism>
<dbReference type="GO" id="GO:0005634">
    <property type="term" value="C:nucleus"/>
    <property type="evidence" value="ECO:0007669"/>
    <property type="project" value="TreeGrafter"/>
</dbReference>
<dbReference type="PANTHER" id="PTHR12828:SF3">
    <property type="entry name" value="PROTEASOME MATURATION PROTEIN"/>
    <property type="match status" value="1"/>
</dbReference>
<proteinExistence type="inferred from homology"/>
<name>A0A1V6U1B5_9EURO</name>
<keyword evidence="1" id="KW-0143">Chaperone</keyword>
<evidence type="ECO:0000256" key="1">
    <source>
        <dbReference type="ARBA" id="ARBA00023186"/>
    </source>
</evidence>
<comment type="caution">
    <text evidence="4">The sequence shown here is derived from an EMBL/GenBank/DDBJ whole genome shotgun (WGS) entry which is preliminary data.</text>
</comment>
<reference evidence="5" key="1">
    <citation type="journal article" date="2017" name="Nat. Microbiol.">
        <title>Global analysis of biosynthetic gene clusters reveals vast potential of secondary metabolite production in Penicillium species.</title>
        <authorList>
            <person name="Nielsen J.C."/>
            <person name="Grijseels S."/>
            <person name="Prigent S."/>
            <person name="Ji B."/>
            <person name="Dainat J."/>
            <person name="Nielsen K.F."/>
            <person name="Frisvad J.C."/>
            <person name="Workman M."/>
            <person name="Nielsen J."/>
        </authorList>
    </citation>
    <scope>NUCLEOTIDE SEQUENCE [LARGE SCALE GENOMIC DNA]</scope>
    <source>
        <strain evidence="5">IBT 24891</strain>
    </source>
</reference>
<dbReference type="AlphaFoldDB" id="A0A1V6U1B5"/>
<evidence type="ECO:0000313" key="4">
    <source>
        <dbReference type="EMBL" id="OQE32342.1"/>
    </source>
</evidence>